<evidence type="ECO:0000256" key="6">
    <source>
        <dbReference type="ARBA" id="ARBA00022982"/>
    </source>
</evidence>
<evidence type="ECO:0000259" key="11">
    <source>
        <dbReference type="Pfam" id="PF01880"/>
    </source>
</evidence>
<keyword evidence="5" id="KW-0479">Metal-binding</keyword>
<dbReference type="SUPFAM" id="SSF57802">
    <property type="entry name" value="Rubredoxin-like"/>
    <property type="match status" value="1"/>
</dbReference>
<keyword evidence="4" id="KW-0813">Transport</keyword>
<evidence type="ECO:0000256" key="9">
    <source>
        <dbReference type="ARBA" id="ARBA00031398"/>
    </source>
</evidence>
<evidence type="ECO:0000256" key="5">
    <source>
        <dbReference type="ARBA" id="ARBA00022723"/>
    </source>
</evidence>
<evidence type="ECO:0000256" key="3">
    <source>
        <dbReference type="ARBA" id="ARBA00014839"/>
    </source>
</evidence>
<sequence length="129" mass="14604">MTERLDLYRCEICGNLVQVILAGGGELVCCGQPMELVKGKTQEEMQEKHIPVFISENGTDIVQVGTVLHPMNDDHYIMFIETISEDKNCVHLQYLHPGQEAKMLLEKKIGKMKAIEFCNLHGLWEGESD</sequence>
<dbReference type="Pfam" id="PF01880">
    <property type="entry name" value="Desulfoferrodox"/>
    <property type="match status" value="1"/>
</dbReference>
<proteinExistence type="inferred from homology"/>
<keyword evidence="6" id="KW-0249">Electron transport</keyword>
<evidence type="ECO:0000256" key="8">
    <source>
        <dbReference type="ARBA" id="ARBA00024690"/>
    </source>
</evidence>
<dbReference type="PANTHER" id="PTHR36541">
    <property type="entry name" value="SUPEROXIDE REDUCTASE-RELATED"/>
    <property type="match status" value="1"/>
</dbReference>
<comment type="catalytic activity">
    <reaction evidence="10">
        <text>reduced [rubredoxin] + superoxide + 2 H(+) = oxidized [rubredoxin] + H2O2</text>
        <dbReference type="Rhea" id="RHEA:21324"/>
        <dbReference type="Rhea" id="RHEA-COMP:10302"/>
        <dbReference type="Rhea" id="RHEA-COMP:10303"/>
        <dbReference type="ChEBI" id="CHEBI:15378"/>
        <dbReference type="ChEBI" id="CHEBI:16240"/>
        <dbReference type="ChEBI" id="CHEBI:18421"/>
        <dbReference type="ChEBI" id="CHEBI:29033"/>
        <dbReference type="ChEBI" id="CHEBI:29034"/>
        <dbReference type="EC" id="1.15.1.2"/>
    </reaction>
</comment>
<organism evidence="13 14">
    <name type="scientific">Candidatus Scatenecus faecavium</name>
    <dbReference type="NCBI Taxonomy" id="2840915"/>
    <lineage>
        <taxon>Bacteria</taxon>
        <taxon>Candidatus Scatenecus</taxon>
    </lineage>
</organism>
<accession>A0A9D1K3I1</accession>
<dbReference type="Gene3D" id="2.20.28.100">
    <property type="entry name" value="Desulphoferrodoxin, N-terminal domain"/>
    <property type="match status" value="1"/>
</dbReference>
<evidence type="ECO:0000256" key="1">
    <source>
        <dbReference type="ARBA" id="ARBA00005941"/>
    </source>
</evidence>
<feature type="domain" description="Desulfoferrodoxin ferrous iron-binding" evidence="11">
    <location>
        <begin position="42"/>
        <end position="126"/>
    </location>
</feature>
<name>A0A9D1K3I1_9BACT</name>
<evidence type="ECO:0000259" key="12">
    <source>
        <dbReference type="Pfam" id="PF06397"/>
    </source>
</evidence>
<dbReference type="Proteomes" id="UP000824139">
    <property type="component" value="Unassembled WGS sequence"/>
</dbReference>
<comment type="similarity">
    <text evidence="1">Belongs to the desulfoferrodoxin family.</text>
</comment>
<dbReference type="AlphaFoldDB" id="A0A9D1K3I1"/>
<dbReference type="InterPro" id="IPR004462">
    <property type="entry name" value="Desulfoferrodoxin_N"/>
</dbReference>
<reference evidence="13" key="1">
    <citation type="submission" date="2020-10" db="EMBL/GenBank/DDBJ databases">
        <authorList>
            <person name="Gilroy R."/>
        </authorList>
    </citation>
    <scope>NUCLEOTIDE SEQUENCE</scope>
    <source>
        <strain evidence="13">CHK152-2994</strain>
    </source>
</reference>
<protein>
    <recommendedName>
        <fullName evidence="3">Desulfoferrodoxin</fullName>
        <ecNumber evidence="2">1.15.1.2</ecNumber>
    </recommendedName>
    <alternativeName>
        <fullName evidence="9">Superoxide reductase</fullName>
    </alternativeName>
</protein>
<dbReference type="PANTHER" id="PTHR36541:SF1">
    <property type="entry name" value="SUPEROXIDE REDUCTASE-RELATED"/>
    <property type="match status" value="1"/>
</dbReference>
<evidence type="ECO:0000256" key="4">
    <source>
        <dbReference type="ARBA" id="ARBA00022448"/>
    </source>
</evidence>
<dbReference type="CDD" id="cd00974">
    <property type="entry name" value="DSRD"/>
    <property type="match status" value="1"/>
</dbReference>
<gene>
    <name evidence="13" type="ORF">IAD41_04140</name>
</gene>
<evidence type="ECO:0000313" key="14">
    <source>
        <dbReference type="Proteomes" id="UP000824139"/>
    </source>
</evidence>
<dbReference type="NCBIfam" id="TIGR00319">
    <property type="entry name" value="desulf_FeS4"/>
    <property type="match status" value="1"/>
</dbReference>
<dbReference type="Pfam" id="PF06397">
    <property type="entry name" value="Desulfoferrod_N"/>
    <property type="match status" value="1"/>
</dbReference>
<feature type="domain" description="Desulfoferrodoxin N-terminal" evidence="12">
    <location>
        <begin position="2"/>
        <end position="36"/>
    </location>
</feature>
<dbReference type="EMBL" id="DVJO01000090">
    <property type="protein sequence ID" value="HIS82777.1"/>
    <property type="molecule type" value="Genomic_DNA"/>
</dbReference>
<dbReference type="InterPro" id="IPR051233">
    <property type="entry name" value="Desulfoferrodoxin_SOR"/>
</dbReference>
<dbReference type="GO" id="GO:0050605">
    <property type="term" value="F:superoxide reductase activity"/>
    <property type="evidence" value="ECO:0007669"/>
    <property type="project" value="UniProtKB-EC"/>
</dbReference>
<dbReference type="SUPFAM" id="SSF49367">
    <property type="entry name" value="Superoxide reductase-like"/>
    <property type="match status" value="1"/>
</dbReference>
<keyword evidence="7" id="KW-0408">Iron</keyword>
<evidence type="ECO:0000256" key="10">
    <source>
        <dbReference type="ARBA" id="ARBA00047448"/>
    </source>
</evidence>
<evidence type="ECO:0000256" key="7">
    <source>
        <dbReference type="ARBA" id="ARBA00023004"/>
    </source>
</evidence>
<dbReference type="InterPro" id="IPR036073">
    <property type="entry name" value="Desulfoferrodoxin_Fe-bd_dom_sf"/>
</dbReference>
<dbReference type="InterPro" id="IPR002742">
    <property type="entry name" value="Desulfoferrodoxin_Fe-bd_dom"/>
</dbReference>
<evidence type="ECO:0000256" key="2">
    <source>
        <dbReference type="ARBA" id="ARBA00012679"/>
    </source>
</evidence>
<comment type="function">
    <text evidence="8">Catalyzes the one-electron reduction of superoxide anion radical to hydrogen peroxide at a nonheme ferrous iron center. Plays a fundamental role in case of oxidative stress via its superoxide detoxification activity.</text>
</comment>
<dbReference type="InterPro" id="IPR038094">
    <property type="entry name" value="Desulfoferrodoxin_N_sf"/>
</dbReference>
<dbReference type="Gene3D" id="2.60.40.730">
    <property type="entry name" value="SOR catalytic domain"/>
    <property type="match status" value="1"/>
</dbReference>
<evidence type="ECO:0000313" key="13">
    <source>
        <dbReference type="EMBL" id="HIS82777.1"/>
    </source>
</evidence>
<reference evidence="13" key="2">
    <citation type="journal article" date="2021" name="PeerJ">
        <title>Extensive microbial diversity within the chicken gut microbiome revealed by metagenomics and culture.</title>
        <authorList>
            <person name="Gilroy R."/>
            <person name="Ravi A."/>
            <person name="Getino M."/>
            <person name="Pursley I."/>
            <person name="Horton D.L."/>
            <person name="Alikhan N.F."/>
            <person name="Baker D."/>
            <person name="Gharbi K."/>
            <person name="Hall N."/>
            <person name="Watson M."/>
            <person name="Adriaenssens E.M."/>
            <person name="Foster-Nyarko E."/>
            <person name="Jarju S."/>
            <person name="Secka A."/>
            <person name="Antonio M."/>
            <person name="Oren A."/>
            <person name="Chaudhuri R.R."/>
            <person name="La Ragione R."/>
            <person name="Hildebrand F."/>
            <person name="Pallen M.J."/>
        </authorList>
    </citation>
    <scope>NUCLEOTIDE SEQUENCE</scope>
    <source>
        <strain evidence="13">CHK152-2994</strain>
    </source>
</reference>
<dbReference type="EC" id="1.15.1.2" evidence="2"/>
<dbReference type="GO" id="GO:0005506">
    <property type="term" value="F:iron ion binding"/>
    <property type="evidence" value="ECO:0007669"/>
    <property type="project" value="InterPro"/>
</dbReference>
<comment type="caution">
    <text evidence="13">The sequence shown here is derived from an EMBL/GenBank/DDBJ whole genome shotgun (WGS) entry which is preliminary data.</text>
</comment>